<gene>
    <name evidence="1" type="ORF">LSALG_LOCUS29226</name>
</gene>
<dbReference type="AlphaFoldDB" id="A0AA35ZD85"/>
<dbReference type="EMBL" id="OX465082">
    <property type="protein sequence ID" value="CAI9290014.1"/>
    <property type="molecule type" value="Genomic_DNA"/>
</dbReference>
<protein>
    <recommendedName>
        <fullName evidence="3">Coiled-coil SMC6 And NSE5 INteracting (CANIN) domain-containing protein</fullName>
    </recommendedName>
</protein>
<name>A0AA35ZD85_LACSI</name>
<sequence length="493" mass="56371">MPFTSRTLDREMDLELGFLGLSLLEPISLVIGSGPSKRFSPPVLARRKASCLKRCQVRQHRRILDSRRSENLSKLQNMEDDPFDFESDALLASSPVVAPKKRKKVIGLDDLLVDHYKEKNRVIERESKIAKTKKTYNSDDDEDGRVAKLSKYVDECHEKMTKLSDEDDVSIWGLQVFGNQKSPPSFEFTNLQSCSIFHSFLNHEVNSLVELSTKSGETFFEGLLTNGWLLKLVQKYGKVEKSIATWTFHLMLYSSKEALRSAAVNFWCAILLKNEGESLSLKIDWLPTYLELNVALETYGYLLNLPKKDSCDTEMDLGDSEHVGPPQNIRAWIKYISTCSQTRNFHFVFSTSEVEELVVVIIRLMLDRQLLGLSMDLYECMISLINFFKDEEWSASCTKISKSIASRIPLDINCLRAVECIPSVCLHSKQLRSEIAFRFLLGYLDKTLLNEMWGLYLRNCCCQINITDTRSYASKVRSKASYLVQVTSDTMIV</sequence>
<evidence type="ECO:0000313" key="1">
    <source>
        <dbReference type="EMBL" id="CAI9290014.1"/>
    </source>
</evidence>
<evidence type="ECO:0008006" key="3">
    <source>
        <dbReference type="Google" id="ProtNLM"/>
    </source>
</evidence>
<proteinExistence type="predicted"/>
<accession>A0AA35ZD85</accession>
<organism evidence="1 2">
    <name type="scientific">Lactuca saligna</name>
    <name type="common">Willowleaf lettuce</name>
    <dbReference type="NCBI Taxonomy" id="75948"/>
    <lineage>
        <taxon>Eukaryota</taxon>
        <taxon>Viridiplantae</taxon>
        <taxon>Streptophyta</taxon>
        <taxon>Embryophyta</taxon>
        <taxon>Tracheophyta</taxon>
        <taxon>Spermatophyta</taxon>
        <taxon>Magnoliopsida</taxon>
        <taxon>eudicotyledons</taxon>
        <taxon>Gunneridae</taxon>
        <taxon>Pentapetalae</taxon>
        <taxon>asterids</taxon>
        <taxon>campanulids</taxon>
        <taxon>Asterales</taxon>
        <taxon>Asteraceae</taxon>
        <taxon>Cichorioideae</taxon>
        <taxon>Cichorieae</taxon>
        <taxon>Lactucinae</taxon>
        <taxon>Lactuca</taxon>
    </lineage>
</organism>
<dbReference type="PANTHER" id="PTHR37212">
    <property type="entry name" value="ACTIN PROTEIN 2/3 COMPLEX SUBUNIT-LIKE PROTEIN"/>
    <property type="match status" value="1"/>
</dbReference>
<dbReference type="PANTHER" id="PTHR37212:SF2">
    <property type="entry name" value="ACTIN PROTEIN 2_3 COMPLEX SUBUNIT-LIKE PROTEIN"/>
    <property type="match status" value="1"/>
</dbReference>
<reference evidence="1" key="1">
    <citation type="submission" date="2023-04" db="EMBL/GenBank/DDBJ databases">
        <authorList>
            <person name="Vijverberg K."/>
            <person name="Xiong W."/>
            <person name="Schranz E."/>
        </authorList>
    </citation>
    <scope>NUCLEOTIDE SEQUENCE</scope>
</reference>
<dbReference type="Proteomes" id="UP001177003">
    <property type="component" value="Chromosome 6"/>
</dbReference>
<keyword evidence="2" id="KW-1185">Reference proteome</keyword>
<evidence type="ECO:0000313" key="2">
    <source>
        <dbReference type="Proteomes" id="UP001177003"/>
    </source>
</evidence>